<dbReference type="EMBL" id="JAOPGA020001767">
    <property type="protein sequence ID" value="KAL0491153.1"/>
    <property type="molecule type" value="Genomic_DNA"/>
</dbReference>
<proteinExistence type="inferred from homology"/>
<name>A0AAW2ZQA4_9EUKA</name>
<keyword evidence="2 4" id="KW-0689">Ribosomal protein</keyword>
<dbReference type="AlphaFoldDB" id="A0AAW2ZQA4"/>
<reference evidence="6 7" key="1">
    <citation type="submission" date="2024-03" db="EMBL/GenBank/DDBJ databases">
        <title>The Acrasis kona genome and developmental transcriptomes reveal deep origins of eukaryotic multicellular pathways.</title>
        <authorList>
            <person name="Sheikh S."/>
            <person name="Fu C.-J."/>
            <person name="Brown M.W."/>
            <person name="Baldauf S.L."/>
        </authorList>
    </citation>
    <scope>NUCLEOTIDE SEQUENCE [LARGE SCALE GENOMIC DNA]</scope>
    <source>
        <strain evidence="6 7">ATCC MYA-3509</strain>
    </source>
</reference>
<dbReference type="InterPro" id="IPR002673">
    <property type="entry name" value="Ribosomal_eL29"/>
</dbReference>
<comment type="caution">
    <text evidence="6">The sequence shown here is derived from an EMBL/GenBank/DDBJ whole genome shotgun (WGS) entry which is preliminary data.</text>
</comment>
<evidence type="ECO:0000256" key="2">
    <source>
        <dbReference type="ARBA" id="ARBA00022980"/>
    </source>
</evidence>
<gene>
    <name evidence="6" type="ORF">AKO1_010010</name>
</gene>
<feature type="compositionally biased region" description="Basic residues" evidence="5">
    <location>
        <begin position="1"/>
        <end position="26"/>
    </location>
</feature>
<feature type="region of interest" description="Disordered" evidence="5">
    <location>
        <begin position="1"/>
        <end position="33"/>
    </location>
</feature>
<dbReference type="GO" id="GO:0022625">
    <property type="term" value="C:cytosolic large ribosomal subunit"/>
    <property type="evidence" value="ECO:0007669"/>
    <property type="project" value="TreeGrafter"/>
</dbReference>
<dbReference type="Gene3D" id="6.10.140.1730">
    <property type="match status" value="1"/>
</dbReference>
<keyword evidence="7" id="KW-1185">Reference proteome</keyword>
<evidence type="ECO:0000256" key="4">
    <source>
        <dbReference type="RuleBase" id="RU364026"/>
    </source>
</evidence>
<evidence type="ECO:0000313" key="6">
    <source>
        <dbReference type="EMBL" id="KAL0491153.1"/>
    </source>
</evidence>
<protein>
    <recommendedName>
        <fullName evidence="4">60S ribosomal protein L29</fullName>
    </recommendedName>
</protein>
<evidence type="ECO:0000256" key="1">
    <source>
        <dbReference type="ARBA" id="ARBA00010247"/>
    </source>
</evidence>
<evidence type="ECO:0000256" key="3">
    <source>
        <dbReference type="ARBA" id="ARBA00023274"/>
    </source>
</evidence>
<dbReference type="GO" id="GO:0003735">
    <property type="term" value="F:structural constituent of ribosome"/>
    <property type="evidence" value="ECO:0007669"/>
    <property type="project" value="UniProtKB-UniRule"/>
</dbReference>
<evidence type="ECO:0000313" key="7">
    <source>
        <dbReference type="Proteomes" id="UP001431209"/>
    </source>
</evidence>
<dbReference type="PANTHER" id="PTHR12884:SF0">
    <property type="entry name" value="60S RIBOSOMAL PROTEIN L29"/>
    <property type="match status" value="1"/>
</dbReference>
<dbReference type="GO" id="GO:0002181">
    <property type="term" value="P:cytoplasmic translation"/>
    <property type="evidence" value="ECO:0007669"/>
    <property type="project" value="TreeGrafter"/>
</dbReference>
<accession>A0AAW2ZQA4</accession>
<keyword evidence="3 4" id="KW-0687">Ribonucleoprotein</keyword>
<organism evidence="6 7">
    <name type="scientific">Acrasis kona</name>
    <dbReference type="NCBI Taxonomy" id="1008807"/>
    <lineage>
        <taxon>Eukaryota</taxon>
        <taxon>Discoba</taxon>
        <taxon>Heterolobosea</taxon>
        <taxon>Tetramitia</taxon>
        <taxon>Eutetramitia</taxon>
        <taxon>Acrasidae</taxon>
        <taxon>Acrasis</taxon>
    </lineage>
</organism>
<dbReference type="PANTHER" id="PTHR12884">
    <property type="entry name" value="60S RIBOSOMAL PROTEIN L29"/>
    <property type="match status" value="1"/>
</dbReference>
<sequence>MAKSKNHTAHNQSKKNHRNGIKKPQTHKYTSQVGMYRPFLKNLRWAKRGNQKWGKHQEKLVEYRLKKAAEKKEREAKKAGSVKA</sequence>
<dbReference type="Pfam" id="PF01779">
    <property type="entry name" value="Ribosomal_L29e"/>
    <property type="match status" value="1"/>
</dbReference>
<dbReference type="Proteomes" id="UP001431209">
    <property type="component" value="Unassembled WGS sequence"/>
</dbReference>
<evidence type="ECO:0000256" key="5">
    <source>
        <dbReference type="SAM" id="MobiDB-lite"/>
    </source>
</evidence>
<comment type="similarity">
    <text evidence="1 4">Belongs to the eukaryotic ribosomal protein eL29 family.</text>
</comment>